<reference evidence="2 3" key="1">
    <citation type="submission" date="2019-08" db="EMBL/GenBank/DDBJ databases">
        <title>In-depth cultivation of the pig gut microbiome towards novel bacterial diversity and tailored functional studies.</title>
        <authorList>
            <person name="Wylensek D."/>
            <person name="Hitch T.C.A."/>
            <person name="Clavel T."/>
        </authorList>
    </citation>
    <scope>NUCLEOTIDE SEQUENCE [LARGE SCALE GENOMIC DNA]</scope>
    <source>
        <strain evidence="2 3">Oil+RF-744-GAM-WT-6</strain>
    </source>
</reference>
<comment type="caution">
    <text evidence="2">The sequence shown here is derived from an EMBL/GenBank/DDBJ whole genome shotgun (WGS) entry which is preliminary data.</text>
</comment>
<gene>
    <name evidence="2" type="ORF">FYJ51_10890</name>
</gene>
<dbReference type="RefSeq" id="WP_154505617.1">
    <property type="nucleotide sequence ID" value="NZ_VUMN01000030.1"/>
</dbReference>
<organism evidence="2 3">
    <name type="scientific">Stecheria intestinalis</name>
    <dbReference type="NCBI Taxonomy" id="2606630"/>
    <lineage>
        <taxon>Bacteria</taxon>
        <taxon>Bacillati</taxon>
        <taxon>Bacillota</taxon>
        <taxon>Erysipelotrichia</taxon>
        <taxon>Erysipelotrichales</taxon>
        <taxon>Erysipelotrichaceae</taxon>
        <taxon>Stecheria</taxon>
    </lineage>
</organism>
<accession>A0A7X2NTN9</accession>
<evidence type="ECO:0000259" key="1">
    <source>
        <dbReference type="Pfam" id="PF22036"/>
    </source>
</evidence>
<proteinExistence type="predicted"/>
<keyword evidence="3" id="KW-1185">Reference proteome</keyword>
<feature type="domain" description="MoaF-like" evidence="1">
    <location>
        <begin position="9"/>
        <end position="98"/>
    </location>
</feature>
<dbReference type="InterPro" id="IPR012674">
    <property type="entry name" value="Calycin"/>
</dbReference>
<evidence type="ECO:0000313" key="3">
    <source>
        <dbReference type="Proteomes" id="UP000461880"/>
    </source>
</evidence>
<dbReference type="Pfam" id="PF22036">
    <property type="entry name" value="MoaF_like"/>
    <property type="match status" value="1"/>
</dbReference>
<dbReference type="SUPFAM" id="SSF50814">
    <property type="entry name" value="Lipocalins"/>
    <property type="match status" value="1"/>
</dbReference>
<name>A0A7X2NTN9_9FIRM</name>
<dbReference type="AlphaFoldDB" id="A0A7X2NTN9"/>
<evidence type="ECO:0000313" key="2">
    <source>
        <dbReference type="EMBL" id="MSS59396.1"/>
    </source>
</evidence>
<dbReference type="EMBL" id="VUMN01000030">
    <property type="protein sequence ID" value="MSS59396.1"/>
    <property type="molecule type" value="Genomic_DNA"/>
</dbReference>
<protein>
    <recommendedName>
        <fullName evidence="1">MoaF-like domain-containing protein</fullName>
    </recommendedName>
</protein>
<dbReference type="Proteomes" id="UP000461880">
    <property type="component" value="Unassembled WGS sequence"/>
</dbReference>
<dbReference type="Gene3D" id="2.40.128.20">
    <property type="match status" value="1"/>
</dbReference>
<sequence>MTLFEKLNGRKMDVNYETGYHFMIEVLDDHRLRWTALSKRAEGAPAVEEEPFSSFELADGVYMLNWIEESGLVVSQIDDLNQGRVYAFMTWPDETGRGKRGELLHKGVLTLID</sequence>
<dbReference type="InterPro" id="IPR053892">
    <property type="entry name" value="MoaF-like"/>
</dbReference>